<evidence type="ECO:0000256" key="4">
    <source>
        <dbReference type="RuleBase" id="RU003949"/>
    </source>
</evidence>
<reference evidence="6 7" key="1">
    <citation type="journal article" date="2013" name="PLoS ONE">
        <title>Bacterial endosymbiosis in a chordate host: long-term co-evolution and conservation of secondary metabolism.</title>
        <authorList>
            <person name="Kwan J.C."/>
            <person name="Schmidt E.W."/>
        </authorList>
    </citation>
    <scope>NUCLEOTIDE SEQUENCE [LARGE SCALE GENOMIC DNA]</scope>
    <source>
        <strain evidence="7">L6</strain>
    </source>
</reference>
<evidence type="ECO:0000256" key="3">
    <source>
        <dbReference type="HAMAP-Rule" id="MF_01367"/>
    </source>
</evidence>
<dbReference type="InterPro" id="IPR036853">
    <property type="entry name" value="Ribosomal_uL14_sf"/>
</dbReference>
<dbReference type="CDD" id="cd00337">
    <property type="entry name" value="Ribosomal_uL14"/>
    <property type="match status" value="1"/>
</dbReference>
<dbReference type="GO" id="GO:0022625">
    <property type="term" value="C:cytosolic large ribosomal subunit"/>
    <property type="evidence" value="ECO:0007669"/>
    <property type="project" value="TreeGrafter"/>
</dbReference>
<dbReference type="InterPro" id="IPR005745">
    <property type="entry name" value="Ribosomal_uL14_bac-type"/>
</dbReference>
<dbReference type="PATRIC" id="fig|1401685.3.peg.513"/>
<dbReference type="Proteomes" id="UP000018951">
    <property type="component" value="Unassembled WGS sequence"/>
</dbReference>
<keyword evidence="3 5" id="KW-0699">rRNA-binding</keyword>
<protein>
    <recommendedName>
        <fullName evidence="3">Large ribosomal subunit protein uL14</fullName>
    </recommendedName>
</protein>
<dbReference type="PANTHER" id="PTHR11761">
    <property type="entry name" value="50S/60S RIBOSOMAL PROTEIN L14/L23"/>
    <property type="match status" value="1"/>
</dbReference>
<dbReference type="Pfam" id="PF00238">
    <property type="entry name" value="Ribosomal_L14"/>
    <property type="match status" value="1"/>
</dbReference>
<evidence type="ECO:0000256" key="1">
    <source>
        <dbReference type="ARBA" id="ARBA00022980"/>
    </source>
</evidence>
<dbReference type="GO" id="GO:0070180">
    <property type="term" value="F:large ribosomal subunit rRNA binding"/>
    <property type="evidence" value="ECO:0007669"/>
    <property type="project" value="TreeGrafter"/>
</dbReference>
<keyword evidence="7" id="KW-1185">Reference proteome</keyword>
<evidence type="ECO:0000313" key="6">
    <source>
        <dbReference type="EMBL" id="ETO91315.1"/>
    </source>
</evidence>
<sequence>MIKKETLLSVADNSGARQVLCIGVLGSIKHTATLGDVVVVSVKVAIPNSKVKSGQVYRAVVVRVRKSCRRKDNTRIAFSDNAVVLINTQSEMIGTRVFGPVAQELRKKGYMKLISLATEVL</sequence>
<dbReference type="GO" id="GO:0003735">
    <property type="term" value="F:structural constituent of ribosome"/>
    <property type="evidence" value="ECO:0007669"/>
    <property type="project" value="InterPro"/>
</dbReference>
<dbReference type="SMART" id="SM01374">
    <property type="entry name" value="Ribosomal_L14"/>
    <property type="match status" value="1"/>
</dbReference>
<name>W2UZP0_9RICK</name>
<comment type="caution">
    <text evidence="6">The sequence shown here is derived from an EMBL/GenBank/DDBJ whole genome shotgun (WGS) entry which is preliminary data.</text>
</comment>
<keyword evidence="2 3" id="KW-0687">Ribonucleoprotein</keyword>
<dbReference type="PANTHER" id="PTHR11761:SF3">
    <property type="entry name" value="LARGE RIBOSOMAL SUBUNIT PROTEIN UL14M"/>
    <property type="match status" value="1"/>
</dbReference>
<accession>W2UZP0</accession>
<dbReference type="GO" id="GO:0006412">
    <property type="term" value="P:translation"/>
    <property type="evidence" value="ECO:0007669"/>
    <property type="project" value="UniProtKB-UniRule"/>
</dbReference>
<dbReference type="STRING" id="1401685.P857_224"/>
<evidence type="ECO:0000256" key="2">
    <source>
        <dbReference type="ARBA" id="ARBA00023274"/>
    </source>
</evidence>
<evidence type="ECO:0000313" key="7">
    <source>
        <dbReference type="Proteomes" id="UP000018951"/>
    </source>
</evidence>
<proteinExistence type="inferred from homology"/>
<comment type="function">
    <text evidence="3 5">Binds to 23S rRNA. Forms part of two intersubunit bridges in the 70S ribosome.</text>
</comment>
<gene>
    <name evidence="3 6" type="primary">rplN</name>
    <name evidence="6" type="ORF">P857_224</name>
</gene>
<comment type="subunit">
    <text evidence="3">Part of the 50S ribosomal subunit. Forms a cluster with proteins L3 and L19. In the 70S ribosome, L14 and L19 interact and together make contacts with the 16S rRNA in bridges B5 and B8.</text>
</comment>
<comment type="similarity">
    <text evidence="3 4">Belongs to the universal ribosomal protein uL14 family.</text>
</comment>
<dbReference type="SUPFAM" id="SSF50193">
    <property type="entry name" value="Ribosomal protein L14"/>
    <property type="match status" value="1"/>
</dbReference>
<dbReference type="InterPro" id="IPR000218">
    <property type="entry name" value="Ribosomal_uL14"/>
</dbReference>
<dbReference type="Gene3D" id="2.40.150.20">
    <property type="entry name" value="Ribosomal protein L14"/>
    <property type="match status" value="1"/>
</dbReference>
<keyword evidence="3 5" id="KW-0694">RNA-binding</keyword>
<dbReference type="NCBIfam" id="TIGR01067">
    <property type="entry name" value="rplN_bact"/>
    <property type="match status" value="1"/>
</dbReference>
<dbReference type="HAMAP" id="MF_01367">
    <property type="entry name" value="Ribosomal_uL14"/>
    <property type="match status" value="1"/>
</dbReference>
<dbReference type="AlphaFoldDB" id="W2UZP0"/>
<dbReference type="EMBL" id="AXCJ01000005">
    <property type="protein sequence ID" value="ETO91315.1"/>
    <property type="molecule type" value="Genomic_DNA"/>
</dbReference>
<evidence type="ECO:0000256" key="5">
    <source>
        <dbReference type="RuleBase" id="RU003950"/>
    </source>
</evidence>
<keyword evidence="1 3" id="KW-0689">Ribosomal protein</keyword>
<organism evidence="6 7">
    <name type="scientific">Candidatus Xenolissoclinum pacificiensis L6</name>
    <dbReference type="NCBI Taxonomy" id="1401685"/>
    <lineage>
        <taxon>Bacteria</taxon>
        <taxon>Pseudomonadati</taxon>
        <taxon>Pseudomonadota</taxon>
        <taxon>Alphaproteobacteria</taxon>
        <taxon>Rickettsiales</taxon>
        <taxon>Anaplasmataceae</taxon>
        <taxon>Candidatus Xenolissoclinum</taxon>
    </lineage>
</organism>